<sequence length="246" mass="28208">MKLYMLLFLPLDIIFTVIVSVLAMTESSGRSVVMFSTPLITSALLIAFMVVENTWYQWCHLAWDNEITLEYYDRGLKPITLVFKVEEHQRTILRCKQYTENPWDLGPKGNLRQVLGETWPVMLCPWIHPARVTNYFNNRPAVTDFLFREEVWKDRTMFVDPESGFTGVTVEGSAPHRPAALRPMAIDFLVAPAAARQQRAARPPPPRAPPGRRERRRTAARSSAFERGSETEEVSRRRHGDPAHTA</sequence>
<keyword evidence="2" id="KW-1133">Transmembrane helix</keyword>
<feature type="transmembrane region" description="Helical" evidence="2">
    <location>
        <begin position="6"/>
        <end position="25"/>
    </location>
</feature>
<name>A0AAN9YRD6_9PEZI</name>
<dbReference type="Proteomes" id="UP001320420">
    <property type="component" value="Unassembled WGS sequence"/>
</dbReference>
<keyword evidence="4" id="KW-1185">Reference proteome</keyword>
<keyword evidence="2" id="KW-0812">Transmembrane</keyword>
<gene>
    <name evidence="3" type="ORF">SLS62_003572</name>
</gene>
<reference evidence="3 4" key="1">
    <citation type="submission" date="2024-02" db="EMBL/GenBank/DDBJ databases">
        <title>De novo assembly and annotation of 12 fungi associated with fruit tree decline syndrome in Ontario, Canada.</title>
        <authorList>
            <person name="Sulman M."/>
            <person name="Ellouze W."/>
            <person name="Ilyukhin E."/>
        </authorList>
    </citation>
    <scope>NUCLEOTIDE SEQUENCE [LARGE SCALE GENOMIC DNA]</scope>
    <source>
        <strain evidence="3 4">M11/M66-122</strain>
    </source>
</reference>
<organism evidence="3 4">
    <name type="scientific">Diatrype stigma</name>
    <dbReference type="NCBI Taxonomy" id="117547"/>
    <lineage>
        <taxon>Eukaryota</taxon>
        <taxon>Fungi</taxon>
        <taxon>Dikarya</taxon>
        <taxon>Ascomycota</taxon>
        <taxon>Pezizomycotina</taxon>
        <taxon>Sordariomycetes</taxon>
        <taxon>Xylariomycetidae</taxon>
        <taxon>Xylariales</taxon>
        <taxon>Diatrypaceae</taxon>
        <taxon>Diatrype</taxon>
    </lineage>
</organism>
<proteinExistence type="predicted"/>
<feature type="region of interest" description="Disordered" evidence="1">
    <location>
        <begin position="194"/>
        <end position="246"/>
    </location>
</feature>
<evidence type="ECO:0000313" key="4">
    <source>
        <dbReference type="Proteomes" id="UP001320420"/>
    </source>
</evidence>
<evidence type="ECO:0000313" key="3">
    <source>
        <dbReference type="EMBL" id="KAK7754551.1"/>
    </source>
</evidence>
<dbReference type="EMBL" id="JAKJXP020000020">
    <property type="protein sequence ID" value="KAK7754551.1"/>
    <property type="molecule type" value="Genomic_DNA"/>
</dbReference>
<evidence type="ECO:0000256" key="1">
    <source>
        <dbReference type="SAM" id="MobiDB-lite"/>
    </source>
</evidence>
<feature type="transmembrane region" description="Helical" evidence="2">
    <location>
        <begin position="32"/>
        <end position="51"/>
    </location>
</feature>
<accession>A0AAN9YRD6</accession>
<protein>
    <submittedName>
        <fullName evidence="3">Uncharacterized protein</fullName>
    </submittedName>
</protein>
<comment type="caution">
    <text evidence="3">The sequence shown here is derived from an EMBL/GenBank/DDBJ whole genome shotgun (WGS) entry which is preliminary data.</text>
</comment>
<evidence type="ECO:0000256" key="2">
    <source>
        <dbReference type="SAM" id="Phobius"/>
    </source>
</evidence>
<keyword evidence="2" id="KW-0472">Membrane</keyword>
<dbReference type="AlphaFoldDB" id="A0AAN9YRD6"/>